<evidence type="ECO:0000256" key="7">
    <source>
        <dbReference type="ARBA" id="ARBA00022917"/>
    </source>
</evidence>
<keyword evidence="7 9" id="KW-0648">Protein biosynthesis</keyword>
<dbReference type="InterPro" id="IPR012340">
    <property type="entry name" value="NA-bd_OB-fold"/>
</dbReference>
<dbReference type="InterPro" id="IPR045864">
    <property type="entry name" value="aa-tRNA-synth_II/BPL/LPL"/>
</dbReference>
<protein>
    <recommendedName>
        <fullName evidence="9">Aspartate--tRNA ligase</fullName>
        <ecNumber evidence="9">6.1.1.12</ecNumber>
    </recommendedName>
    <alternativeName>
        <fullName evidence="9">Aspartyl-tRNA synthetase</fullName>
        <shortName evidence="9">AspRS</shortName>
    </alternativeName>
</protein>
<dbReference type="GO" id="GO:0017101">
    <property type="term" value="C:aminoacyl-tRNA synthetase multienzyme complex"/>
    <property type="evidence" value="ECO:0007669"/>
    <property type="project" value="TreeGrafter"/>
</dbReference>
<comment type="similarity">
    <text evidence="2 9">Belongs to the class-II aminoacyl-tRNA synthetase family. Type 2 subfamily.</text>
</comment>
<dbReference type="NCBIfam" id="TIGR00458">
    <property type="entry name" value="aspS_nondisc"/>
    <property type="match status" value="1"/>
</dbReference>
<comment type="subunit">
    <text evidence="9">Homodimer.</text>
</comment>
<comment type="catalytic activity">
    <reaction evidence="9">
        <text>tRNA(Asp) + L-aspartate + ATP = L-aspartyl-tRNA(Asp) + AMP + diphosphate</text>
        <dbReference type="Rhea" id="RHEA:19649"/>
        <dbReference type="Rhea" id="RHEA-COMP:9660"/>
        <dbReference type="Rhea" id="RHEA-COMP:9678"/>
        <dbReference type="ChEBI" id="CHEBI:29991"/>
        <dbReference type="ChEBI" id="CHEBI:30616"/>
        <dbReference type="ChEBI" id="CHEBI:33019"/>
        <dbReference type="ChEBI" id="CHEBI:78442"/>
        <dbReference type="ChEBI" id="CHEBI:78516"/>
        <dbReference type="ChEBI" id="CHEBI:456215"/>
        <dbReference type="EC" id="6.1.1.12"/>
    </reaction>
</comment>
<feature type="binding site" evidence="9">
    <location>
        <begin position="406"/>
        <end position="409"/>
    </location>
    <ligand>
        <name>ATP</name>
        <dbReference type="ChEBI" id="CHEBI:30616"/>
    </ligand>
</feature>
<feature type="domain" description="Aminoacyl-transfer RNA synthetases class-II family profile" evidence="10">
    <location>
        <begin position="133"/>
        <end position="427"/>
    </location>
</feature>
<dbReference type="GO" id="GO:0003723">
    <property type="term" value="F:RNA binding"/>
    <property type="evidence" value="ECO:0007669"/>
    <property type="project" value="TreeGrafter"/>
</dbReference>
<dbReference type="GO" id="GO:0006422">
    <property type="term" value="P:aspartyl-tRNA aminoacylation"/>
    <property type="evidence" value="ECO:0007669"/>
    <property type="project" value="UniProtKB-UniRule"/>
</dbReference>
<evidence type="ECO:0000256" key="4">
    <source>
        <dbReference type="ARBA" id="ARBA00022598"/>
    </source>
</evidence>
<keyword evidence="5 9" id="KW-0547">Nucleotide-binding</keyword>
<dbReference type="PROSITE" id="PS50862">
    <property type="entry name" value="AA_TRNA_LIGASE_II"/>
    <property type="match status" value="1"/>
</dbReference>
<evidence type="ECO:0000313" key="12">
    <source>
        <dbReference type="Proteomes" id="UP000230119"/>
    </source>
</evidence>
<feature type="region of interest" description="Aspartate" evidence="9">
    <location>
        <begin position="188"/>
        <end position="191"/>
    </location>
</feature>
<dbReference type="InterPro" id="IPR004364">
    <property type="entry name" value="Aa-tRNA-synt_II"/>
</dbReference>
<dbReference type="InterPro" id="IPR004523">
    <property type="entry name" value="Asp-tRNA_synthase_2"/>
</dbReference>
<dbReference type="SUPFAM" id="SSF50249">
    <property type="entry name" value="Nucleic acid-binding proteins"/>
    <property type="match status" value="1"/>
</dbReference>
<gene>
    <name evidence="9" type="primary">aspS</name>
    <name evidence="11" type="ORF">COS52_01915</name>
</gene>
<reference evidence="12" key="1">
    <citation type="submission" date="2017-09" db="EMBL/GenBank/DDBJ databases">
        <title>Depth-based differentiation of microbial function through sediment-hosted aquifers and enrichment of novel symbionts in the deep terrestrial subsurface.</title>
        <authorList>
            <person name="Probst A.J."/>
            <person name="Ladd B."/>
            <person name="Jarett J.K."/>
            <person name="Geller-Mcgrath D.E."/>
            <person name="Sieber C.M.K."/>
            <person name="Emerson J.B."/>
            <person name="Anantharaman K."/>
            <person name="Thomas B.C."/>
            <person name="Malmstrom R."/>
            <person name="Stieglmeier M."/>
            <person name="Klingl A."/>
            <person name="Woyke T."/>
            <person name="Ryan C.M."/>
            <person name="Banfield J.F."/>
        </authorList>
    </citation>
    <scope>NUCLEOTIDE SEQUENCE [LARGE SCALE GENOMIC DNA]</scope>
</reference>
<dbReference type="InterPro" id="IPR004365">
    <property type="entry name" value="NA-bd_OB_tRNA"/>
</dbReference>
<feature type="binding site" evidence="9">
    <location>
        <position position="364"/>
    </location>
    <ligand>
        <name>L-aspartate</name>
        <dbReference type="ChEBI" id="CHEBI:29991"/>
    </ligand>
</feature>
<feature type="binding site" evidence="9">
    <location>
        <position position="357"/>
    </location>
    <ligand>
        <name>ATP</name>
        <dbReference type="ChEBI" id="CHEBI:30616"/>
    </ligand>
</feature>
<keyword evidence="6 9" id="KW-0067">ATP-binding</keyword>
<evidence type="ECO:0000256" key="8">
    <source>
        <dbReference type="ARBA" id="ARBA00023146"/>
    </source>
</evidence>
<feature type="binding site" evidence="9">
    <location>
        <begin position="217"/>
        <end position="219"/>
    </location>
    <ligand>
        <name>ATP</name>
        <dbReference type="ChEBI" id="CHEBI:30616"/>
    </ligand>
</feature>
<dbReference type="Pfam" id="PF01336">
    <property type="entry name" value="tRNA_anti-codon"/>
    <property type="match status" value="1"/>
</dbReference>
<keyword evidence="3 9" id="KW-0963">Cytoplasm</keyword>
<dbReference type="EC" id="6.1.1.12" evidence="9"/>
<proteinExistence type="inferred from homology"/>
<dbReference type="GO" id="GO:0004815">
    <property type="term" value="F:aspartate-tRNA ligase activity"/>
    <property type="evidence" value="ECO:0007669"/>
    <property type="project" value="UniProtKB-UniRule"/>
</dbReference>
<dbReference type="PRINTS" id="PR01042">
    <property type="entry name" value="TRNASYNTHASP"/>
</dbReference>
<accession>A0A2M7BSX6</accession>
<dbReference type="PANTHER" id="PTHR43450">
    <property type="entry name" value="ASPARTYL-TRNA SYNTHETASE"/>
    <property type="match status" value="1"/>
</dbReference>
<comment type="caution">
    <text evidence="9">Lacks conserved residue(s) required for the propagation of feature annotation.</text>
</comment>
<dbReference type="Gene3D" id="3.30.930.10">
    <property type="entry name" value="Bira Bifunctional Protein, Domain 2"/>
    <property type="match status" value="1"/>
</dbReference>
<feature type="binding site" evidence="9">
    <location>
        <begin position="209"/>
        <end position="211"/>
    </location>
    <ligand>
        <name>ATP</name>
        <dbReference type="ChEBI" id="CHEBI:30616"/>
    </ligand>
</feature>
<feature type="binding site" evidence="9">
    <location>
        <position position="360"/>
    </location>
    <ligand>
        <name>L-aspartate</name>
        <dbReference type="ChEBI" id="CHEBI:29991"/>
    </ligand>
</feature>
<dbReference type="InterPro" id="IPR002312">
    <property type="entry name" value="Asp/Asn-tRNA-synth_IIb"/>
</dbReference>
<keyword evidence="8 9" id="KW-0030">Aminoacyl-tRNA synthetase</keyword>
<evidence type="ECO:0000256" key="1">
    <source>
        <dbReference type="ARBA" id="ARBA00004496"/>
    </source>
</evidence>
<dbReference type="SUPFAM" id="SSF55681">
    <property type="entry name" value="Class II aaRS and biotin synthetases"/>
    <property type="match status" value="1"/>
</dbReference>
<evidence type="ECO:0000256" key="6">
    <source>
        <dbReference type="ARBA" id="ARBA00022840"/>
    </source>
</evidence>
<dbReference type="Proteomes" id="UP000230119">
    <property type="component" value="Unassembled WGS sequence"/>
</dbReference>
<dbReference type="InterPro" id="IPR006195">
    <property type="entry name" value="aa-tRNA-synth_II"/>
</dbReference>
<dbReference type="EMBL" id="PEVA01000080">
    <property type="protein sequence ID" value="PIV08584.1"/>
    <property type="molecule type" value="Genomic_DNA"/>
</dbReference>
<keyword evidence="4 9" id="KW-0436">Ligase</keyword>
<dbReference type="GO" id="GO:0005829">
    <property type="term" value="C:cytosol"/>
    <property type="evidence" value="ECO:0007669"/>
    <property type="project" value="TreeGrafter"/>
</dbReference>
<dbReference type="Gene3D" id="2.40.50.140">
    <property type="entry name" value="Nucleic acid-binding proteins"/>
    <property type="match status" value="1"/>
</dbReference>
<name>A0A2M7BSX6_9BACT</name>
<feature type="binding site" evidence="9">
    <location>
        <position position="166"/>
    </location>
    <ligand>
        <name>L-aspartate</name>
        <dbReference type="ChEBI" id="CHEBI:29991"/>
    </ligand>
</feature>
<feature type="binding site" evidence="9">
    <location>
        <position position="209"/>
    </location>
    <ligand>
        <name>L-aspartate</name>
        <dbReference type="ChEBI" id="CHEBI:29991"/>
    </ligand>
</feature>
<sequence>MKTVYISDTPNLVGKEVELRGWVNTIRNHKKIVFIDLRDSTGVVQVVGDATYATLSPESVVSIRGLIKERPAKLVNTKIKTGTIEVEAKSFEVLAAAKELPFDMGKEKLDVSLPIMLDYRSLTLRHQSIRSIFKVQETIVQTFRKIMKDKGFTEIQAPTIVATATEGGAEVFPVSYFHHKAFMAQSPQFYKQIMVSIFEKVFTVAHAYRAEPSVTTRHLTEYVGLDAEMGFIDSWTELMDMAEHMLKSIFAAVKANHADVLGNHGVEIPRIEKSIPRIKLTEAKEIIFQRTGRDIRKEPDLDPEGERELSKWSRETHGSDLVFVTHYPTKKRPMYTHPDPDNPEETLSFDLIGKGQEWITGGQRIHNYDTLVANIKKWGQNPDNFEIPYLQAFKYGMPPEGGFCLGLERITMNILGLSNVREASLFPRDMERVDIRLASTEEKKVQ</sequence>
<evidence type="ECO:0000313" key="11">
    <source>
        <dbReference type="EMBL" id="PIV08584.1"/>
    </source>
</evidence>
<evidence type="ECO:0000259" key="10">
    <source>
        <dbReference type="PROSITE" id="PS50862"/>
    </source>
</evidence>
<dbReference type="NCBIfam" id="NF003483">
    <property type="entry name" value="PRK05159.1"/>
    <property type="match status" value="1"/>
</dbReference>
<dbReference type="GO" id="GO:0005524">
    <property type="term" value="F:ATP binding"/>
    <property type="evidence" value="ECO:0007669"/>
    <property type="project" value="UniProtKB-UniRule"/>
</dbReference>
<dbReference type="HAMAP" id="MF_02075">
    <property type="entry name" value="Asp_tRNA_synth_type2"/>
    <property type="match status" value="1"/>
</dbReference>
<comment type="subcellular location">
    <subcellularLocation>
        <location evidence="1 9">Cytoplasm</location>
    </subcellularLocation>
</comment>
<dbReference type="AlphaFoldDB" id="A0A2M7BSX6"/>
<dbReference type="InterPro" id="IPR047089">
    <property type="entry name" value="Asp-tRNA-ligase_1_N"/>
</dbReference>
<organism evidence="11 12">
    <name type="scientific">Candidatus Roizmanbacteria bacterium CG03_land_8_20_14_0_80_39_12</name>
    <dbReference type="NCBI Taxonomy" id="1974847"/>
    <lineage>
        <taxon>Bacteria</taxon>
        <taxon>Candidatus Roizmaniibacteriota</taxon>
    </lineage>
</organism>
<comment type="caution">
    <text evidence="11">The sequence shown here is derived from an EMBL/GenBank/DDBJ whole genome shotgun (WGS) entry which is preliminary data.</text>
</comment>
<dbReference type="CDD" id="cd04317">
    <property type="entry name" value="EcAspRS_like_N"/>
    <property type="match status" value="1"/>
</dbReference>
<dbReference type="PANTHER" id="PTHR43450:SF1">
    <property type="entry name" value="ASPARTATE--TRNA LIGASE, CYTOPLASMIC"/>
    <property type="match status" value="1"/>
</dbReference>
<dbReference type="Pfam" id="PF00152">
    <property type="entry name" value="tRNA-synt_2"/>
    <property type="match status" value="1"/>
</dbReference>
<evidence type="ECO:0000256" key="2">
    <source>
        <dbReference type="ARBA" id="ARBA00005312"/>
    </source>
</evidence>
<evidence type="ECO:0000256" key="3">
    <source>
        <dbReference type="ARBA" id="ARBA00022490"/>
    </source>
</evidence>
<evidence type="ECO:0000256" key="9">
    <source>
        <dbReference type="HAMAP-Rule" id="MF_02075"/>
    </source>
</evidence>
<comment type="function">
    <text evidence="9">Catalyzes the attachment of L-aspartate to tRNA(Asp) in a two-step reaction: L-aspartate is first activated by ATP to form Asp-AMP and then transferred to the acceptor end of tRNA(Asp).</text>
</comment>
<evidence type="ECO:0000256" key="5">
    <source>
        <dbReference type="ARBA" id="ARBA00022741"/>
    </source>
</evidence>